<dbReference type="EnsemblPlants" id="AUR62041327-RA">
    <property type="protein sequence ID" value="AUR62041327-RA:cds"/>
    <property type="gene ID" value="AUR62041327"/>
</dbReference>
<evidence type="ECO:0000313" key="2">
    <source>
        <dbReference type="EnsemblPlants" id="AUR62041327-RA:cds"/>
    </source>
</evidence>
<reference evidence="2" key="2">
    <citation type="submission" date="2021-03" db="UniProtKB">
        <authorList>
            <consortium name="EnsemblPlants"/>
        </authorList>
    </citation>
    <scope>IDENTIFICATION</scope>
</reference>
<proteinExistence type="predicted"/>
<accession>A0A803N6I9</accession>
<feature type="region of interest" description="Disordered" evidence="1">
    <location>
        <begin position="72"/>
        <end position="121"/>
    </location>
</feature>
<organism evidence="2 3">
    <name type="scientific">Chenopodium quinoa</name>
    <name type="common">Quinoa</name>
    <dbReference type="NCBI Taxonomy" id="63459"/>
    <lineage>
        <taxon>Eukaryota</taxon>
        <taxon>Viridiplantae</taxon>
        <taxon>Streptophyta</taxon>
        <taxon>Embryophyta</taxon>
        <taxon>Tracheophyta</taxon>
        <taxon>Spermatophyta</taxon>
        <taxon>Magnoliopsida</taxon>
        <taxon>eudicotyledons</taxon>
        <taxon>Gunneridae</taxon>
        <taxon>Pentapetalae</taxon>
        <taxon>Caryophyllales</taxon>
        <taxon>Chenopodiaceae</taxon>
        <taxon>Chenopodioideae</taxon>
        <taxon>Atripliceae</taxon>
        <taxon>Chenopodium</taxon>
    </lineage>
</organism>
<keyword evidence="3" id="KW-1185">Reference proteome</keyword>
<protein>
    <submittedName>
        <fullName evidence="2">Uncharacterized protein</fullName>
    </submittedName>
</protein>
<evidence type="ECO:0000256" key="1">
    <source>
        <dbReference type="SAM" id="MobiDB-lite"/>
    </source>
</evidence>
<dbReference type="Gramene" id="AUR62041327-RA">
    <property type="protein sequence ID" value="AUR62041327-RA:cds"/>
    <property type="gene ID" value="AUR62041327"/>
</dbReference>
<feature type="compositionally biased region" description="Acidic residues" evidence="1">
    <location>
        <begin position="87"/>
        <end position="102"/>
    </location>
</feature>
<sequence>MMGMGFRRSRNFEDNWVFLFCKKCGVVGHEKDFCRFSDYVAARRIHARLEAFEAQGVNLLVLAQDFEYADSSSSSGTANVDANSDNVDNDPDNSDNDDEGDDGLPNGLPNGHVHAANGDDNNNIEPDFIPINGIYQNGYLSNPILVVSSANSDISAYDSAFEQGSHSSVSSETDPTTPKSYHNPNSTRFFEENWAAIPQGDPYAPFTQPRSHVSYARGFRISATLEERYLTNSSESKSEDFVLPDVVCSDANEVASALLENLSLHDKSEPQTPTNMQPNLPVQHLNTGPFFGYAGSSWSQKRRKIKALNLISKGGFTKPATSSTLATPKCFSDVSTAAHLGFFCCKRNMEEASTASSRKVLKLSDDGVATKASRNGTNSRLLNQPILVSDHAAVVFDNSSFQHMSNRPYQLDNWCLNYTQVRDFVLHTWQRHTIGSPMFSLSKNLELVKRLIRKWCLNNKKFWGVDWKNFSKDLSTQGDSIQSIPNAVQ</sequence>
<dbReference type="Proteomes" id="UP000596660">
    <property type="component" value="Unplaced"/>
</dbReference>
<reference evidence="2" key="1">
    <citation type="journal article" date="2017" name="Nature">
        <title>The genome of Chenopodium quinoa.</title>
        <authorList>
            <person name="Jarvis D.E."/>
            <person name="Ho Y.S."/>
            <person name="Lightfoot D.J."/>
            <person name="Schmoeckel S.M."/>
            <person name="Li B."/>
            <person name="Borm T.J.A."/>
            <person name="Ohyanagi H."/>
            <person name="Mineta K."/>
            <person name="Michell C.T."/>
            <person name="Saber N."/>
            <person name="Kharbatia N.M."/>
            <person name="Rupper R.R."/>
            <person name="Sharp A.R."/>
            <person name="Dally N."/>
            <person name="Boughton B.A."/>
            <person name="Woo Y.H."/>
            <person name="Gao G."/>
            <person name="Schijlen E.G.W.M."/>
            <person name="Guo X."/>
            <person name="Momin A.A."/>
            <person name="Negrao S."/>
            <person name="Al-Babili S."/>
            <person name="Gehring C."/>
            <person name="Roessner U."/>
            <person name="Jung C."/>
            <person name="Murphy K."/>
            <person name="Arold S.T."/>
            <person name="Gojobori T."/>
            <person name="van der Linden C.G."/>
            <person name="van Loo E.N."/>
            <person name="Jellen E.N."/>
            <person name="Maughan P.J."/>
            <person name="Tester M."/>
        </authorList>
    </citation>
    <scope>NUCLEOTIDE SEQUENCE [LARGE SCALE GENOMIC DNA]</scope>
    <source>
        <strain evidence="2">cv. PI 614886</strain>
    </source>
</reference>
<evidence type="ECO:0000313" key="3">
    <source>
        <dbReference type="Proteomes" id="UP000596660"/>
    </source>
</evidence>
<dbReference type="AlphaFoldDB" id="A0A803N6I9"/>
<name>A0A803N6I9_CHEQI</name>